<sequence>MGTKEGRGKGWILSKPAYASETREYESNGGLKFASGDLKKFAGLQGVARWKNPNPFDIVFFAEAHGLKNRGDCIVLVDGQCFSKTEIVKTGGQKWAAKIEAYDRPEISVPQTDGSANISEPVKPMAAFSKNPQPTRVFPAYDEAVAGFVAADYSTTPIPTLTNTTAYVEAVAGFVVADYSTTPSPTVAGTTAYVEVVATTWASTCQ</sequence>
<proteinExistence type="predicted"/>
<dbReference type="RefSeq" id="XP_049130859.1">
    <property type="nucleotide sequence ID" value="XM_049274902.1"/>
</dbReference>
<protein>
    <submittedName>
        <fullName evidence="1">Uncharacterized protein</fullName>
    </submittedName>
</protein>
<name>A0AA37UIR6_9PEZI</name>
<evidence type="ECO:0000313" key="2">
    <source>
        <dbReference type="Proteomes" id="UP001055115"/>
    </source>
</evidence>
<dbReference type="GeneID" id="73329492"/>
<gene>
    <name evidence="1" type="ORF">ColSpa_08690</name>
</gene>
<reference evidence="1 2" key="1">
    <citation type="submission" date="2022-03" db="EMBL/GenBank/DDBJ databases">
        <title>Genome data of Colletotrichum spp.</title>
        <authorList>
            <person name="Utami Y.D."/>
            <person name="Hiruma K."/>
        </authorList>
    </citation>
    <scope>NUCLEOTIDE SEQUENCE [LARGE SCALE GENOMIC DNA]</scope>
    <source>
        <strain evidence="1 2">MAFF 239500</strain>
    </source>
</reference>
<keyword evidence="2" id="KW-1185">Reference proteome</keyword>
<dbReference type="Proteomes" id="UP001055115">
    <property type="component" value="Unassembled WGS sequence"/>
</dbReference>
<accession>A0AA37UIR6</accession>
<dbReference type="AlphaFoldDB" id="A0AA37UIR6"/>
<organism evidence="1 2">
    <name type="scientific">Colletotrichum spaethianum</name>
    <dbReference type="NCBI Taxonomy" id="700344"/>
    <lineage>
        <taxon>Eukaryota</taxon>
        <taxon>Fungi</taxon>
        <taxon>Dikarya</taxon>
        <taxon>Ascomycota</taxon>
        <taxon>Pezizomycotina</taxon>
        <taxon>Sordariomycetes</taxon>
        <taxon>Hypocreomycetidae</taxon>
        <taxon>Glomerellales</taxon>
        <taxon>Glomerellaceae</taxon>
        <taxon>Colletotrichum</taxon>
        <taxon>Colletotrichum spaethianum species complex</taxon>
    </lineage>
</organism>
<evidence type="ECO:0000313" key="1">
    <source>
        <dbReference type="EMBL" id="GKT48509.1"/>
    </source>
</evidence>
<comment type="caution">
    <text evidence="1">The sequence shown here is derived from an EMBL/GenBank/DDBJ whole genome shotgun (WGS) entry which is preliminary data.</text>
</comment>
<dbReference type="EMBL" id="BQXU01000024">
    <property type="protein sequence ID" value="GKT48509.1"/>
    <property type="molecule type" value="Genomic_DNA"/>
</dbReference>